<dbReference type="CDD" id="cd01561">
    <property type="entry name" value="CBS_like"/>
    <property type="match status" value="1"/>
</dbReference>
<proteinExistence type="inferred from homology"/>
<dbReference type="InterPro" id="IPR001216">
    <property type="entry name" value="P-phosphate_BS"/>
</dbReference>
<evidence type="ECO:0000259" key="10">
    <source>
        <dbReference type="Pfam" id="PF00291"/>
    </source>
</evidence>
<evidence type="ECO:0000256" key="8">
    <source>
        <dbReference type="ARBA" id="ARBA00022679"/>
    </source>
</evidence>
<dbReference type="InterPro" id="IPR023927">
    <property type="entry name" value="SbnA"/>
</dbReference>
<comment type="cofactor">
    <cofactor evidence="1">
        <name>pyridoxal 5'-phosphate</name>
        <dbReference type="ChEBI" id="CHEBI:597326"/>
    </cofactor>
</comment>
<sequence length="321" mass="34823">MKKSLLSIIGNTPIVQLSKLFASDRGIKVFAKLESLNPSGSAKDRPAARILDKAWNEGLIGPGSVIIESSSGNMAISLAALCSYLGMRFISVIDLKTTPQNIRIMRAYGAEIELVTEVDPDTGEFLPARLSRVQQLLAANPGSFWPNQYSNKNNYLSHYEGTMREVIEELGHVDYIVGGVSTCGTMRGCAQYIQDYNLPTKVVAVDAAGSVILGGANSVRRFPGLGAGIIPPFGQTRFMDRSIKVADQDMVAGCRLLVMKESILAGPSTGAVIHALKSIEHELPDNAVCVVIVHDRGERYMDTVYNPEWVEQQFGASMPCE</sequence>
<dbReference type="InterPro" id="IPR050214">
    <property type="entry name" value="Cys_Synth/Cystath_Beta-Synth"/>
</dbReference>
<organism evidence="11 12">
    <name type="scientific">Paenibacillus endophyticus</name>
    <dbReference type="NCBI Taxonomy" id="1294268"/>
    <lineage>
        <taxon>Bacteria</taxon>
        <taxon>Bacillati</taxon>
        <taxon>Bacillota</taxon>
        <taxon>Bacilli</taxon>
        <taxon>Bacillales</taxon>
        <taxon>Paenibacillaceae</taxon>
        <taxon>Paenibacillus</taxon>
    </lineage>
</organism>
<dbReference type="InterPro" id="IPR001926">
    <property type="entry name" value="TrpB-like_PALP"/>
</dbReference>
<dbReference type="NCBIfam" id="TIGR03945">
    <property type="entry name" value="PLP_SbnA_fam"/>
    <property type="match status" value="1"/>
</dbReference>
<feature type="domain" description="Tryptophan synthase beta chain-like PALP" evidence="10">
    <location>
        <begin position="8"/>
        <end position="293"/>
    </location>
</feature>
<accession>A0A7W5C916</accession>
<dbReference type="Gene3D" id="3.40.50.1100">
    <property type="match status" value="2"/>
</dbReference>
<gene>
    <name evidence="11" type="ORF">FHS16_003294</name>
</gene>
<evidence type="ECO:0000313" key="11">
    <source>
        <dbReference type="EMBL" id="MBB3153232.1"/>
    </source>
</evidence>
<name>A0A7W5C916_9BACL</name>
<evidence type="ECO:0000256" key="2">
    <source>
        <dbReference type="ARBA" id="ARBA00004056"/>
    </source>
</evidence>
<dbReference type="Proteomes" id="UP000518605">
    <property type="component" value="Unassembled WGS sequence"/>
</dbReference>
<evidence type="ECO:0000256" key="6">
    <source>
        <dbReference type="ARBA" id="ARBA00012331"/>
    </source>
</evidence>
<dbReference type="PROSITE" id="PS00901">
    <property type="entry name" value="CYS_SYNTHASE"/>
    <property type="match status" value="1"/>
</dbReference>
<dbReference type="EC" id="2.5.1.140" evidence="6"/>
<reference evidence="11 12" key="1">
    <citation type="submission" date="2020-08" db="EMBL/GenBank/DDBJ databases">
        <title>Genomic Encyclopedia of Type Strains, Phase III (KMG-III): the genomes of soil and plant-associated and newly described type strains.</title>
        <authorList>
            <person name="Whitman W."/>
        </authorList>
    </citation>
    <scope>NUCLEOTIDE SEQUENCE [LARGE SCALE GENOMIC DNA]</scope>
    <source>
        <strain evidence="11 12">CECT 8234</strain>
    </source>
</reference>
<dbReference type="AlphaFoldDB" id="A0A7W5C916"/>
<dbReference type="PANTHER" id="PTHR10314">
    <property type="entry name" value="CYSTATHIONINE BETA-SYNTHASE"/>
    <property type="match status" value="1"/>
</dbReference>
<comment type="caution">
    <text evidence="11">The sequence shown here is derived from an EMBL/GenBank/DDBJ whole genome shotgun (WGS) entry which is preliminary data.</text>
</comment>
<evidence type="ECO:0000313" key="12">
    <source>
        <dbReference type="Proteomes" id="UP000518605"/>
    </source>
</evidence>
<dbReference type="InterPro" id="IPR036052">
    <property type="entry name" value="TrpB-like_PALP_sf"/>
</dbReference>
<evidence type="ECO:0000256" key="4">
    <source>
        <dbReference type="ARBA" id="ARBA00008519"/>
    </source>
</evidence>
<evidence type="ECO:0000256" key="1">
    <source>
        <dbReference type="ARBA" id="ARBA00001933"/>
    </source>
</evidence>
<dbReference type="GO" id="GO:0016765">
    <property type="term" value="F:transferase activity, transferring alkyl or aryl (other than methyl) groups"/>
    <property type="evidence" value="ECO:0007669"/>
    <property type="project" value="UniProtKB-ARBA"/>
</dbReference>
<evidence type="ECO:0000256" key="5">
    <source>
        <dbReference type="ARBA" id="ARBA00011738"/>
    </source>
</evidence>
<dbReference type="EMBL" id="JACHXW010000009">
    <property type="protein sequence ID" value="MBB3153232.1"/>
    <property type="molecule type" value="Genomic_DNA"/>
</dbReference>
<keyword evidence="9" id="KW-0663">Pyridoxal phosphate</keyword>
<keyword evidence="8 11" id="KW-0808">Transferase</keyword>
<protein>
    <recommendedName>
        <fullName evidence="7">N-(2-amino-2-carboxyethyl)-L-glutamate synthase</fullName>
        <ecNumber evidence="6">2.5.1.140</ecNumber>
    </recommendedName>
</protein>
<comment type="function">
    <text evidence="2">Catalyzes the synthesis of N-((2S)-2-amino-2-carboxyethyl)-L-glutamate (ACEGA) from O-phospho-L-serine and L-glutamate. Involved in the biosynthesis of L-2,3-diaminopropionic acid (L-Dap), a precursor of staphyloferrin B and antibiotics.</text>
</comment>
<evidence type="ECO:0000256" key="7">
    <source>
        <dbReference type="ARBA" id="ARBA00016985"/>
    </source>
</evidence>
<dbReference type="SUPFAM" id="SSF53686">
    <property type="entry name" value="Tryptophan synthase beta subunit-like PLP-dependent enzymes"/>
    <property type="match status" value="1"/>
</dbReference>
<dbReference type="GO" id="GO:0006535">
    <property type="term" value="P:cysteine biosynthetic process from serine"/>
    <property type="evidence" value="ECO:0007669"/>
    <property type="project" value="InterPro"/>
</dbReference>
<evidence type="ECO:0000256" key="9">
    <source>
        <dbReference type="ARBA" id="ARBA00022898"/>
    </source>
</evidence>
<dbReference type="Pfam" id="PF00291">
    <property type="entry name" value="PALP"/>
    <property type="match status" value="1"/>
</dbReference>
<comment type="similarity">
    <text evidence="4">Belongs to the cysteine synthase/cystathionine beta-synthase family. SbnA subfamily.</text>
</comment>
<keyword evidence="12" id="KW-1185">Reference proteome</keyword>
<evidence type="ECO:0000256" key="3">
    <source>
        <dbReference type="ARBA" id="ARBA00004924"/>
    </source>
</evidence>
<comment type="subunit">
    <text evidence="5">Homodimer.</text>
</comment>
<comment type="pathway">
    <text evidence="3">Siderophore biosynthesis.</text>
</comment>
<dbReference type="RefSeq" id="WP_183564419.1">
    <property type="nucleotide sequence ID" value="NZ_CBCSLB010000033.1"/>
</dbReference>